<evidence type="ECO:0000313" key="1">
    <source>
        <dbReference type="EMBL" id="MVP00844.1"/>
    </source>
</evidence>
<reference evidence="1 2" key="1">
    <citation type="journal article" date="2019" name="Microorganisms">
        <title>Paenibacillus lutrae sp. nov., A Chitinolytic Species Isolated from A River Otter in Castril Natural Park, Granada, Spain.</title>
        <authorList>
            <person name="Rodriguez M."/>
            <person name="Reina J.C."/>
            <person name="Bejar V."/>
            <person name="Llamas I."/>
        </authorList>
    </citation>
    <scope>NUCLEOTIDE SEQUENCE [LARGE SCALE GENOMIC DNA]</scope>
    <source>
        <strain evidence="1 2">N10</strain>
    </source>
</reference>
<sequence>MWKELIKVTSDVVDYGVEIERLNRESIQNRAEIDSLKQSFIQTNIEFGSRSFNVEWFGGKGDGEKISTEAVQQIIDFLGEKGGTVFFPYGIYLLGSITCRNDIRFECAPGTVIKFINNTNGFKVDNCSNITFSDFIFDGSLQTTGTRYMIKGSNASKVMIKRLRLSNGSYGIWLENITDGVILDCEGYGFRDWPFYIQGCNGFKYLRNKSFNNQYDGLKMGGLDLPNPKITIKNTEVAGNECYGNVRDGFDIAANNIENLIIHDNNFHDNLLQGIDCKVVYQSDYMRNIHIYANSCSVNHNQQINVQCDIVASAAERIVVGSNTLYCASSNDPNSAGIRMYGMADNCRVHDNHISDAYNGVRISDSSNVTVENNIIRSGKFGIREDLVYLTQAANNVYQGNNVVVSDNCFYKNDPRILNTIVRSNRFTVTGTGYRVYVIGAESTSNCYNNDGGYSNSMPSGRATKGDVFFNTDVTNENCLGWIAMSTSPTAEYDIFGKIGTAKTKTAQIDFPAISPGATSAITYSSLACNPGDMVTAVPLAAVPAGLVWNVWIISANRIELRLTNTTGNSIDPAPVNWRFDVLK</sequence>
<keyword evidence="2" id="KW-1185">Reference proteome</keyword>
<comment type="caution">
    <text evidence="1">The sequence shown here is derived from an EMBL/GenBank/DDBJ whole genome shotgun (WGS) entry which is preliminary data.</text>
</comment>
<dbReference type="SMART" id="SM00710">
    <property type="entry name" value="PbH1"/>
    <property type="match status" value="8"/>
</dbReference>
<dbReference type="InterPro" id="IPR011050">
    <property type="entry name" value="Pectin_lyase_fold/virulence"/>
</dbReference>
<protein>
    <recommendedName>
        <fullName evidence="3">Right handed beta helix domain-containing protein</fullName>
    </recommendedName>
</protein>
<dbReference type="EMBL" id="RHLK01000008">
    <property type="protein sequence ID" value="MVP00844.1"/>
    <property type="molecule type" value="Genomic_DNA"/>
</dbReference>
<dbReference type="SUPFAM" id="SSF51126">
    <property type="entry name" value="Pectin lyase-like"/>
    <property type="match status" value="2"/>
</dbReference>
<dbReference type="Gene3D" id="2.160.20.10">
    <property type="entry name" value="Single-stranded right-handed beta-helix, Pectin lyase-like"/>
    <property type="match status" value="1"/>
</dbReference>
<name>A0A7X3FJX2_9BACL</name>
<organism evidence="1 2">
    <name type="scientific">Paenibacillus lutrae</name>
    <dbReference type="NCBI Taxonomy" id="2078573"/>
    <lineage>
        <taxon>Bacteria</taxon>
        <taxon>Bacillati</taxon>
        <taxon>Bacillota</taxon>
        <taxon>Bacilli</taxon>
        <taxon>Bacillales</taxon>
        <taxon>Paenibacillaceae</taxon>
        <taxon>Paenibacillus</taxon>
    </lineage>
</organism>
<gene>
    <name evidence="1" type="ORF">EDM21_15140</name>
</gene>
<dbReference type="NCBIfam" id="TIGR03804">
    <property type="entry name" value="para_beta_helix"/>
    <property type="match status" value="1"/>
</dbReference>
<evidence type="ECO:0008006" key="3">
    <source>
        <dbReference type="Google" id="ProtNLM"/>
    </source>
</evidence>
<dbReference type="InterPro" id="IPR006626">
    <property type="entry name" value="PbH1"/>
</dbReference>
<proteinExistence type="predicted"/>
<dbReference type="Proteomes" id="UP000490800">
    <property type="component" value="Unassembled WGS sequence"/>
</dbReference>
<dbReference type="InterPro" id="IPR012334">
    <property type="entry name" value="Pectin_lyas_fold"/>
</dbReference>
<evidence type="ECO:0000313" key="2">
    <source>
        <dbReference type="Proteomes" id="UP000490800"/>
    </source>
</evidence>
<dbReference type="AlphaFoldDB" id="A0A7X3FJX2"/>
<dbReference type="InterPro" id="IPR022441">
    <property type="entry name" value="Para_beta_helix_rpt-2"/>
</dbReference>
<accession>A0A7X3FJX2</accession>